<evidence type="ECO:0000256" key="3">
    <source>
        <dbReference type="ARBA" id="ARBA00022475"/>
    </source>
</evidence>
<evidence type="ECO:0000256" key="4">
    <source>
        <dbReference type="ARBA" id="ARBA00022692"/>
    </source>
</evidence>
<dbReference type="GO" id="GO:0005886">
    <property type="term" value="C:plasma membrane"/>
    <property type="evidence" value="ECO:0007669"/>
    <property type="project" value="UniProtKB-SubCell"/>
</dbReference>
<evidence type="ECO:0000256" key="7">
    <source>
        <dbReference type="ARBA" id="ARBA00023136"/>
    </source>
</evidence>
<dbReference type="PANTHER" id="PTHR11795:SF445">
    <property type="entry name" value="AMINO ACID ABC TRANSPORTER PERMEASE PROTEIN"/>
    <property type="match status" value="1"/>
</dbReference>
<keyword evidence="7 9" id="KW-0472">Membrane</keyword>
<dbReference type="PANTHER" id="PTHR11795">
    <property type="entry name" value="BRANCHED-CHAIN AMINO ACID TRANSPORT SYSTEM PERMEASE PROTEIN LIVH"/>
    <property type="match status" value="1"/>
</dbReference>
<dbReference type="Pfam" id="PF02653">
    <property type="entry name" value="BPD_transp_2"/>
    <property type="match status" value="1"/>
</dbReference>
<sequence>MVLSDLLQNIIGGVTVGATYGLIGLGVVFLWQSIERINFANISSAMLAAYLFYTFYTQLHLGFLVAFVVSIAIIAAYGLALRHLVLEPINRHGGDKLEFVVATLMLCTFWLSVVKVLYGGIAKPFPPVFGEATSFVQIGSISIPSVYFWIFFVVLVLVLVLYVLLQRTMIGKMFRATAQNKEMASLVGINVGMTTSLAFMLSTSIVGIAGILLAPIYFVSLDLGGGPIGVKGFAAAVMGGLIDPLGTILGGLSIGLIENFSTLFISSAYKDVISFVVLVVVLVWKPRGIFNWTTKGD</sequence>
<feature type="transmembrane region" description="Helical" evidence="9">
    <location>
        <begin position="268"/>
        <end position="284"/>
    </location>
</feature>
<keyword evidence="2" id="KW-0813">Transport</keyword>
<organism evidence="10 13">
    <name type="scientific">Candidatus Cryosericum hinesii</name>
    <dbReference type="NCBI Taxonomy" id="2290915"/>
    <lineage>
        <taxon>Bacteria</taxon>
        <taxon>Pseudomonadati</taxon>
        <taxon>Caldisericota/Cryosericota group</taxon>
        <taxon>Candidatus Cryosericota</taxon>
        <taxon>Candidatus Cryosericia</taxon>
        <taxon>Candidatus Cryosericales</taxon>
        <taxon>Candidatus Cryosericaceae</taxon>
        <taxon>Candidatus Cryosericum</taxon>
    </lineage>
</organism>
<feature type="transmembrane region" description="Helical" evidence="9">
    <location>
        <begin position="146"/>
        <end position="165"/>
    </location>
</feature>
<evidence type="ECO:0000313" key="10">
    <source>
        <dbReference type="EMBL" id="RIE11388.1"/>
    </source>
</evidence>
<evidence type="ECO:0000256" key="6">
    <source>
        <dbReference type="ARBA" id="ARBA00022989"/>
    </source>
</evidence>
<comment type="caution">
    <text evidence="10">The sequence shown here is derived from an EMBL/GenBank/DDBJ whole genome shotgun (WGS) entry which is preliminary data.</text>
</comment>
<evidence type="ECO:0000313" key="13">
    <source>
        <dbReference type="Proteomes" id="UP000266042"/>
    </source>
</evidence>
<dbReference type="CDD" id="cd06582">
    <property type="entry name" value="TM_PBP1_LivH_like"/>
    <property type="match status" value="1"/>
</dbReference>
<dbReference type="Proteomes" id="UP000265724">
    <property type="component" value="Unassembled WGS sequence"/>
</dbReference>
<reference evidence="12 13" key="1">
    <citation type="submission" date="2018-09" db="EMBL/GenBank/DDBJ databases">
        <title>Discovery and Ecogenomic Context for Candidatus Cryosericales, a Global Caldiserica Order Active in Thawing Permafrost.</title>
        <authorList>
            <person name="Martinez M.A."/>
            <person name="Woodcroft B.J."/>
            <person name="Ignacio Espinoza J.C."/>
            <person name="Zayed A."/>
            <person name="Singleton C.M."/>
            <person name="Boyd J."/>
            <person name="Li Y.-F."/>
            <person name="Purvine S."/>
            <person name="Maughan H."/>
            <person name="Hodgkins S.B."/>
            <person name="Anderson D."/>
            <person name="Sederholm M."/>
            <person name="Temperton B."/>
            <person name="Saleska S.R."/>
            <person name="Tyson G.W."/>
            <person name="Rich V.I."/>
        </authorList>
    </citation>
    <scope>NUCLEOTIDE SEQUENCE [LARGE SCALE GENOMIC DNA]</scope>
    <source>
        <strain evidence="11 12">SMC2</strain>
        <strain evidence="10 13">SMC3</strain>
    </source>
</reference>
<dbReference type="InterPro" id="IPR001851">
    <property type="entry name" value="ABC_transp_permease"/>
</dbReference>
<dbReference type="RefSeq" id="WP_119090088.1">
    <property type="nucleotide sequence ID" value="NZ_QXIW01000039.1"/>
</dbReference>
<feature type="transmembrane region" description="Helical" evidence="9">
    <location>
        <begin position="186"/>
        <end position="213"/>
    </location>
</feature>
<feature type="transmembrane region" description="Helical" evidence="9">
    <location>
        <begin position="97"/>
        <end position="118"/>
    </location>
</feature>
<comment type="similarity">
    <text evidence="8">Belongs to the binding-protein-dependent transport system permease family. LivHM subfamily.</text>
</comment>
<keyword evidence="3" id="KW-1003">Cell membrane</keyword>
<dbReference type="GO" id="GO:0006865">
    <property type="term" value="P:amino acid transport"/>
    <property type="evidence" value="ECO:0007669"/>
    <property type="project" value="UniProtKB-KW"/>
</dbReference>
<dbReference type="AlphaFoldDB" id="A0A398DGT8"/>
<evidence type="ECO:0000256" key="5">
    <source>
        <dbReference type="ARBA" id="ARBA00022970"/>
    </source>
</evidence>
<dbReference type="EMBL" id="QXIX01000030">
    <property type="protein sequence ID" value="RIE14353.1"/>
    <property type="molecule type" value="Genomic_DNA"/>
</dbReference>
<feature type="transmembrane region" description="Helical" evidence="9">
    <location>
        <begin position="6"/>
        <end position="31"/>
    </location>
</feature>
<proteinExistence type="inferred from homology"/>
<feature type="transmembrane region" description="Helical" evidence="9">
    <location>
        <begin position="233"/>
        <end position="256"/>
    </location>
</feature>
<accession>A0A398DGT8</accession>
<dbReference type="Proteomes" id="UP000266042">
    <property type="component" value="Unassembled WGS sequence"/>
</dbReference>
<feature type="transmembrane region" description="Helical" evidence="9">
    <location>
        <begin position="62"/>
        <end position="85"/>
    </location>
</feature>
<evidence type="ECO:0000313" key="12">
    <source>
        <dbReference type="Proteomes" id="UP000265724"/>
    </source>
</evidence>
<dbReference type="EMBL" id="QXIW01000039">
    <property type="protein sequence ID" value="RIE11388.1"/>
    <property type="molecule type" value="Genomic_DNA"/>
</dbReference>
<name>A0A398DGT8_9BACT</name>
<evidence type="ECO:0000256" key="9">
    <source>
        <dbReference type="SAM" id="Phobius"/>
    </source>
</evidence>
<keyword evidence="12" id="KW-1185">Reference proteome</keyword>
<keyword evidence="5" id="KW-0029">Amino-acid transport</keyword>
<protein>
    <submittedName>
        <fullName evidence="10">Branched-chain amino acid ABC transporter permease</fullName>
    </submittedName>
</protein>
<comment type="subcellular location">
    <subcellularLocation>
        <location evidence="1">Cell membrane</location>
        <topology evidence="1">Multi-pass membrane protein</topology>
    </subcellularLocation>
</comment>
<keyword evidence="4 9" id="KW-0812">Transmembrane</keyword>
<evidence type="ECO:0000256" key="8">
    <source>
        <dbReference type="ARBA" id="ARBA00037998"/>
    </source>
</evidence>
<dbReference type="GO" id="GO:0022857">
    <property type="term" value="F:transmembrane transporter activity"/>
    <property type="evidence" value="ECO:0007669"/>
    <property type="project" value="InterPro"/>
</dbReference>
<evidence type="ECO:0000256" key="2">
    <source>
        <dbReference type="ARBA" id="ARBA00022448"/>
    </source>
</evidence>
<keyword evidence="6 9" id="KW-1133">Transmembrane helix</keyword>
<evidence type="ECO:0000313" key="11">
    <source>
        <dbReference type="EMBL" id="RIE14353.1"/>
    </source>
</evidence>
<feature type="transmembrane region" description="Helical" evidence="9">
    <location>
        <begin position="38"/>
        <end position="56"/>
    </location>
</feature>
<dbReference type="InterPro" id="IPR052157">
    <property type="entry name" value="BCAA_transport_permease"/>
</dbReference>
<evidence type="ECO:0000256" key="1">
    <source>
        <dbReference type="ARBA" id="ARBA00004651"/>
    </source>
</evidence>
<gene>
    <name evidence="11" type="ORF">SMC2_03140</name>
    <name evidence="10" type="ORF">SMC3_09210</name>
</gene>